<evidence type="ECO:0000256" key="6">
    <source>
        <dbReference type="ARBA" id="ARBA00022917"/>
    </source>
</evidence>
<keyword evidence="5 10" id="KW-0067">ATP-binding</keyword>
<keyword evidence="3 10" id="KW-0436">Ligase</keyword>
<dbReference type="GO" id="GO:0006437">
    <property type="term" value="P:tyrosyl-tRNA aminoacylation"/>
    <property type="evidence" value="ECO:0007669"/>
    <property type="project" value="InterPro"/>
</dbReference>
<protein>
    <recommendedName>
        <fullName evidence="2 10">Tyrosine--tRNA ligase</fullName>
        <ecNumber evidence="2 10">6.1.1.1</ecNumber>
    </recommendedName>
    <alternativeName>
        <fullName evidence="8 10">Tyrosyl-tRNA synthetase</fullName>
    </alternativeName>
</protein>
<evidence type="ECO:0000256" key="8">
    <source>
        <dbReference type="ARBA" id="ARBA00033323"/>
    </source>
</evidence>
<dbReference type="InterPro" id="IPR002305">
    <property type="entry name" value="aa-tRNA-synth_Ic"/>
</dbReference>
<dbReference type="InterPro" id="IPR001412">
    <property type="entry name" value="aa-tRNA-synth_I_CS"/>
</dbReference>
<comment type="catalytic activity">
    <reaction evidence="9 10">
        <text>tRNA(Tyr) + L-tyrosine + ATP = L-tyrosyl-tRNA(Tyr) + AMP + diphosphate + H(+)</text>
        <dbReference type="Rhea" id="RHEA:10220"/>
        <dbReference type="Rhea" id="RHEA-COMP:9706"/>
        <dbReference type="Rhea" id="RHEA-COMP:9707"/>
        <dbReference type="ChEBI" id="CHEBI:15378"/>
        <dbReference type="ChEBI" id="CHEBI:30616"/>
        <dbReference type="ChEBI" id="CHEBI:33019"/>
        <dbReference type="ChEBI" id="CHEBI:58315"/>
        <dbReference type="ChEBI" id="CHEBI:78442"/>
        <dbReference type="ChEBI" id="CHEBI:78536"/>
        <dbReference type="ChEBI" id="CHEBI:456215"/>
        <dbReference type="EC" id="6.1.1.1"/>
    </reaction>
</comment>
<evidence type="ECO:0000256" key="4">
    <source>
        <dbReference type="ARBA" id="ARBA00022741"/>
    </source>
</evidence>
<gene>
    <name evidence="11" type="ORF">PECUL_23A044810</name>
</gene>
<evidence type="ECO:0000256" key="9">
    <source>
        <dbReference type="ARBA" id="ARBA00048248"/>
    </source>
</evidence>
<dbReference type="InterPro" id="IPR024088">
    <property type="entry name" value="Tyr-tRNA-ligase_bac-type"/>
</dbReference>
<dbReference type="EMBL" id="OW240914">
    <property type="protein sequence ID" value="CAH2278281.1"/>
    <property type="molecule type" value="Genomic_DNA"/>
</dbReference>
<comment type="similarity">
    <text evidence="1 10">Belongs to the class-I aminoacyl-tRNA synthetase family.</text>
</comment>
<dbReference type="EC" id="6.1.1.1" evidence="2 10"/>
<dbReference type="AlphaFoldDB" id="A0AAD1RVR0"/>
<dbReference type="Proteomes" id="UP001295444">
    <property type="component" value="Chromosome 03"/>
</dbReference>
<evidence type="ECO:0000256" key="7">
    <source>
        <dbReference type="ARBA" id="ARBA00023146"/>
    </source>
</evidence>
<accession>A0AAD1RVR0</accession>
<name>A0AAD1RVR0_PELCU</name>
<evidence type="ECO:0000256" key="3">
    <source>
        <dbReference type="ARBA" id="ARBA00022598"/>
    </source>
</evidence>
<dbReference type="PANTHER" id="PTHR11766:SF0">
    <property type="entry name" value="TYROSINE--TRNA LIGASE, MITOCHONDRIAL"/>
    <property type="match status" value="1"/>
</dbReference>
<evidence type="ECO:0000256" key="1">
    <source>
        <dbReference type="ARBA" id="ARBA00005594"/>
    </source>
</evidence>
<keyword evidence="12" id="KW-1185">Reference proteome</keyword>
<dbReference type="NCBIfam" id="TIGR00234">
    <property type="entry name" value="tyrS"/>
    <property type="match status" value="1"/>
</dbReference>
<sequence>MAAPMLHAVRGAARRVPRVSCRCLSGSPGFLAAVARRGLFQELFPPEGPGLPDLLLSGPQTVYCGFDPTADSLHVGNLLAVLGLLHFHRAGHHAIALIGGATAQIGDPSGRSLEREPLNPETLESNVRGVRDSLNRVFENYQVLHGGHAKPGATFNVLDNASWYRNRQPIEFLSSVGRHFRMGTMLSRHSVQSRLKTPEGMSLTEFLYQMFQAYDFYHLHQQHGCKIQLGGNDQLGNLMSGHEFIHKVTGEDVFGIMLPLITNTTGDKLGKSAGNAVWLNRERTSPFDFYQFFVRQKDSSVERFLKLFTFLPLEEIEKIMEQHVKEPEKRVPQKRLAAEVTKLVHGKEGLESAKRCTHALYHSRIDALEAMSDQELQELFQEAPFTESLFEPGTRVLDACLAVSAIPEGALLISSPVAV</sequence>
<evidence type="ECO:0000256" key="10">
    <source>
        <dbReference type="RuleBase" id="RU361234"/>
    </source>
</evidence>
<dbReference type="GO" id="GO:0004831">
    <property type="term" value="F:tyrosine-tRNA ligase activity"/>
    <property type="evidence" value="ECO:0007669"/>
    <property type="project" value="UniProtKB-EC"/>
</dbReference>
<evidence type="ECO:0000256" key="2">
    <source>
        <dbReference type="ARBA" id="ARBA00013160"/>
    </source>
</evidence>
<evidence type="ECO:0000256" key="5">
    <source>
        <dbReference type="ARBA" id="ARBA00022840"/>
    </source>
</evidence>
<dbReference type="FunFam" id="1.10.240.10:FF:000001">
    <property type="entry name" value="Tyrosine--tRNA ligase"/>
    <property type="match status" value="1"/>
</dbReference>
<keyword evidence="4 10" id="KW-0547">Nucleotide-binding</keyword>
<dbReference type="GO" id="GO:0005524">
    <property type="term" value="F:ATP binding"/>
    <property type="evidence" value="ECO:0007669"/>
    <property type="project" value="UniProtKB-KW"/>
</dbReference>
<dbReference type="Gene3D" id="1.10.240.10">
    <property type="entry name" value="Tyrosyl-Transfer RNA Synthetase"/>
    <property type="match status" value="1"/>
</dbReference>
<dbReference type="PROSITE" id="PS00178">
    <property type="entry name" value="AA_TRNA_LIGASE_I"/>
    <property type="match status" value="1"/>
</dbReference>
<dbReference type="InterPro" id="IPR014729">
    <property type="entry name" value="Rossmann-like_a/b/a_fold"/>
</dbReference>
<proteinExistence type="inferred from homology"/>
<dbReference type="GO" id="GO:0005829">
    <property type="term" value="C:cytosol"/>
    <property type="evidence" value="ECO:0007669"/>
    <property type="project" value="TreeGrafter"/>
</dbReference>
<evidence type="ECO:0000313" key="11">
    <source>
        <dbReference type="EMBL" id="CAH2278281.1"/>
    </source>
</evidence>
<dbReference type="CDD" id="cd00805">
    <property type="entry name" value="TyrRS_core"/>
    <property type="match status" value="1"/>
</dbReference>
<keyword evidence="6 10" id="KW-0648">Protein biosynthesis</keyword>
<evidence type="ECO:0000313" key="12">
    <source>
        <dbReference type="Proteomes" id="UP001295444"/>
    </source>
</evidence>
<dbReference type="FunFam" id="3.40.50.620:FF:000107">
    <property type="entry name" value="Tyrosine--tRNA ligase"/>
    <property type="match status" value="1"/>
</dbReference>
<dbReference type="PANTHER" id="PTHR11766">
    <property type="entry name" value="TYROSYL-TRNA SYNTHETASE"/>
    <property type="match status" value="1"/>
</dbReference>
<dbReference type="InterPro" id="IPR002307">
    <property type="entry name" value="Tyr-tRNA-ligase"/>
</dbReference>
<dbReference type="Gene3D" id="3.40.50.620">
    <property type="entry name" value="HUPs"/>
    <property type="match status" value="1"/>
</dbReference>
<dbReference type="PRINTS" id="PR01040">
    <property type="entry name" value="TRNASYNTHTYR"/>
</dbReference>
<keyword evidence="7 10" id="KW-0030">Aminoacyl-tRNA synthetase</keyword>
<dbReference type="GO" id="GO:0005739">
    <property type="term" value="C:mitochondrion"/>
    <property type="evidence" value="ECO:0007669"/>
    <property type="project" value="TreeGrafter"/>
</dbReference>
<dbReference type="Pfam" id="PF00579">
    <property type="entry name" value="tRNA-synt_1b"/>
    <property type="match status" value="1"/>
</dbReference>
<organism evidence="11 12">
    <name type="scientific">Pelobates cultripes</name>
    <name type="common">Western spadefoot toad</name>
    <dbReference type="NCBI Taxonomy" id="61616"/>
    <lineage>
        <taxon>Eukaryota</taxon>
        <taxon>Metazoa</taxon>
        <taxon>Chordata</taxon>
        <taxon>Craniata</taxon>
        <taxon>Vertebrata</taxon>
        <taxon>Euteleostomi</taxon>
        <taxon>Amphibia</taxon>
        <taxon>Batrachia</taxon>
        <taxon>Anura</taxon>
        <taxon>Pelobatoidea</taxon>
        <taxon>Pelobatidae</taxon>
        <taxon>Pelobates</taxon>
    </lineage>
</organism>
<dbReference type="SUPFAM" id="SSF52374">
    <property type="entry name" value="Nucleotidylyl transferase"/>
    <property type="match status" value="1"/>
</dbReference>
<reference evidence="11" key="1">
    <citation type="submission" date="2022-03" db="EMBL/GenBank/DDBJ databases">
        <authorList>
            <person name="Alioto T."/>
            <person name="Alioto T."/>
            <person name="Gomez Garrido J."/>
        </authorList>
    </citation>
    <scope>NUCLEOTIDE SEQUENCE</scope>
</reference>